<dbReference type="InterPro" id="IPR000330">
    <property type="entry name" value="SNF2_N"/>
</dbReference>
<feature type="region of interest" description="Disordered" evidence="3">
    <location>
        <begin position="877"/>
        <end position="918"/>
    </location>
</feature>
<evidence type="ECO:0000259" key="4">
    <source>
        <dbReference type="Pfam" id="PF00176"/>
    </source>
</evidence>
<comment type="caution">
    <text evidence="5">The sequence shown here is derived from an EMBL/GenBank/DDBJ whole genome shotgun (WGS) entry which is preliminary data.</text>
</comment>
<feature type="domain" description="SNF2 N-terminal" evidence="4">
    <location>
        <begin position="355"/>
        <end position="590"/>
    </location>
</feature>
<evidence type="ECO:0000256" key="2">
    <source>
        <dbReference type="ARBA" id="ARBA00022840"/>
    </source>
</evidence>
<protein>
    <recommendedName>
        <fullName evidence="4">SNF2 N-terminal domain-containing protein</fullName>
    </recommendedName>
</protein>
<dbReference type="Proteomes" id="UP000823399">
    <property type="component" value="Unassembled WGS sequence"/>
</dbReference>
<evidence type="ECO:0000256" key="1">
    <source>
        <dbReference type="ARBA" id="ARBA00022741"/>
    </source>
</evidence>
<feature type="region of interest" description="Disordered" evidence="3">
    <location>
        <begin position="938"/>
        <end position="973"/>
    </location>
</feature>
<dbReference type="GeneID" id="64696315"/>
<dbReference type="RefSeq" id="XP_041288780.1">
    <property type="nucleotide sequence ID" value="XM_041434056.1"/>
</dbReference>
<gene>
    <name evidence="5" type="ORF">F5147DRAFT_656118</name>
</gene>
<evidence type="ECO:0000256" key="3">
    <source>
        <dbReference type="SAM" id="MobiDB-lite"/>
    </source>
</evidence>
<dbReference type="EMBL" id="JABBWM010000062">
    <property type="protein sequence ID" value="KAG2098226.1"/>
    <property type="molecule type" value="Genomic_DNA"/>
</dbReference>
<keyword evidence="2" id="KW-0067">ATP-binding</keyword>
<keyword evidence="6" id="KW-1185">Reference proteome</keyword>
<dbReference type="GO" id="GO:0005524">
    <property type="term" value="F:ATP binding"/>
    <property type="evidence" value="ECO:0007669"/>
    <property type="project" value="InterPro"/>
</dbReference>
<dbReference type="InterPro" id="IPR027417">
    <property type="entry name" value="P-loop_NTPase"/>
</dbReference>
<feature type="compositionally biased region" description="Basic and acidic residues" evidence="3">
    <location>
        <begin position="877"/>
        <end position="892"/>
    </location>
</feature>
<feature type="compositionally biased region" description="Basic residues" evidence="3">
    <location>
        <begin position="894"/>
        <end position="908"/>
    </location>
</feature>
<evidence type="ECO:0000313" key="5">
    <source>
        <dbReference type="EMBL" id="KAG2098226.1"/>
    </source>
</evidence>
<dbReference type="Pfam" id="PF00176">
    <property type="entry name" value="SNF2-rel_dom"/>
    <property type="match status" value="1"/>
</dbReference>
<dbReference type="OrthoDB" id="3270319at2759"/>
<feature type="region of interest" description="Disordered" evidence="3">
    <location>
        <begin position="1012"/>
        <end position="1070"/>
    </location>
</feature>
<proteinExistence type="predicted"/>
<keyword evidence="1" id="KW-0547">Nucleotide-binding</keyword>
<sequence>MPTITTAGALLALGAPSPNEGDPEDNDLVPTSGEHVEIKVLHPPWCWPKWQECTGLTSVPFPAVAVTPETSSPWKTSEAAEAVSTFISNFWAFSEAEQVNYIRCLPDNDTKGHDLWLSFFNAQWSHWKVISILDAILVERALDPYSIMRRMRILNPMPLPHLMLFHQLPELATSQITLAYPSIGEALFGMDAFTEDHIALKEPVWCFIDNLMAWKGALSPFSILIYLLTSTVVGLVLTELVEGGERPDMKLIRTWLKGVEGLTKILTRYGDKESLKNLAEQWETLSDILQVLGIDHKGQNQMRLPKPLRDALHFLASEKDITLLSASIQEQLKLCDPDAETSDSVPELNLDGKDSCDFEWSEGVEVFKHMSEDHLWTLLGIPDQCLPFFNTLQDPYGKHNPWTEEGEDWKDRQQWRGGALNILDLPVILVMLATLIHQFTLELHRYLRQGSFDILPYKGKWSNDRALWWKNIWTMPKLPEGRQILIIPPKALESDFEHILEASNVAPTQSPRQRASYPTEASTTVYGRCFLLVGIDEAQNLRNIKKSYWALFALRERSESIVTMTATPITNRPMNVWNLGRCLGMEAFGSPYDGEAEKMDCDLHKSAAKDRQCFKQGDRDKTIITANLKGDAQVQIPSLYQNQMLKWICIICQRFSGVVIHRSVWSVDNVGVRISSLATFQEHSLLVKLYDHEVENLELIAQELVEKGGISTAAKFAGGSVPLSIFLMGASADITSQELLHPNTLVEVIHWHLELDARALLRVVEDNLVPSAISANSANENSLVLQLHEVQVLQIHGKITIPARTEIIAKFKNSRRDGPRVGLPLQKTIHVYRLVAADTQDVFLNNLSFDKAAVLNAFTGATSSLRAIFQHDEGVDDRVSETEELPPKESKAAAKTKAKPKGKTKKAASHKEVDKGQNEAAGQLALALVVEELSAEKSAVPSSSTSLGPRAASDAGEDSTGTGLETGAQEVDQGIKKTVTQKPPSHPGREVTRLPLSFCRCPKWRSWGSECWQGPATSSTSVPPSCRVTEEEREVPDLVGKGPRPLPHLHTSPLKRPADSSPDARVSKAPKLQQENDIAAFLARMRDQGVGFGDIISLMAAQSSKRLSFTLHLPLLTIRQIHPPRIQPQPCLLLFQGGVGLHWRLLLP</sequence>
<accession>A0A9P7F005</accession>
<organism evidence="5 6">
    <name type="scientific">Suillus discolor</name>
    <dbReference type="NCBI Taxonomy" id="1912936"/>
    <lineage>
        <taxon>Eukaryota</taxon>
        <taxon>Fungi</taxon>
        <taxon>Dikarya</taxon>
        <taxon>Basidiomycota</taxon>
        <taxon>Agaricomycotina</taxon>
        <taxon>Agaricomycetes</taxon>
        <taxon>Agaricomycetidae</taxon>
        <taxon>Boletales</taxon>
        <taxon>Suillineae</taxon>
        <taxon>Suillaceae</taxon>
        <taxon>Suillus</taxon>
    </lineage>
</organism>
<evidence type="ECO:0000313" key="6">
    <source>
        <dbReference type="Proteomes" id="UP000823399"/>
    </source>
</evidence>
<dbReference type="InterPro" id="IPR038718">
    <property type="entry name" value="SNF2-like_sf"/>
</dbReference>
<dbReference type="SUPFAM" id="SSF52540">
    <property type="entry name" value="P-loop containing nucleoside triphosphate hydrolases"/>
    <property type="match status" value="2"/>
</dbReference>
<reference evidence="5" key="1">
    <citation type="journal article" date="2020" name="New Phytol.">
        <title>Comparative genomics reveals dynamic genome evolution in host specialist ectomycorrhizal fungi.</title>
        <authorList>
            <person name="Lofgren L.A."/>
            <person name="Nguyen N.H."/>
            <person name="Vilgalys R."/>
            <person name="Ruytinx J."/>
            <person name="Liao H.L."/>
            <person name="Branco S."/>
            <person name="Kuo A."/>
            <person name="LaButti K."/>
            <person name="Lipzen A."/>
            <person name="Andreopoulos W."/>
            <person name="Pangilinan J."/>
            <person name="Riley R."/>
            <person name="Hundley H."/>
            <person name="Na H."/>
            <person name="Barry K."/>
            <person name="Grigoriev I.V."/>
            <person name="Stajich J.E."/>
            <person name="Kennedy P.G."/>
        </authorList>
    </citation>
    <scope>NUCLEOTIDE SEQUENCE</scope>
    <source>
        <strain evidence="5">FC423</strain>
    </source>
</reference>
<name>A0A9P7F005_9AGAM</name>
<dbReference type="AlphaFoldDB" id="A0A9P7F005"/>
<dbReference type="Gene3D" id="3.40.50.10810">
    <property type="entry name" value="Tandem AAA-ATPase domain"/>
    <property type="match status" value="1"/>
</dbReference>